<proteinExistence type="predicted"/>
<accession>A0A6I9Y4N9</accession>
<sequence length="78" mass="8767">MAAPMVIPDTERVRKAVTLINALDTGRFSRLLSRILQKLHIKVGIESENDPKSLNVIWAAFKYMNFSCQNPISSHVGQ</sequence>
<gene>
    <name evidence="2" type="primary">COMMD10</name>
</gene>
<organism evidence="1 2">
    <name type="scientific">Thamnophis sirtalis</name>
    <dbReference type="NCBI Taxonomy" id="35019"/>
    <lineage>
        <taxon>Eukaryota</taxon>
        <taxon>Metazoa</taxon>
        <taxon>Chordata</taxon>
        <taxon>Craniata</taxon>
        <taxon>Vertebrata</taxon>
        <taxon>Euteleostomi</taxon>
        <taxon>Lepidosauria</taxon>
        <taxon>Squamata</taxon>
        <taxon>Bifurcata</taxon>
        <taxon>Unidentata</taxon>
        <taxon>Episquamata</taxon>
        <taxon>Toxicofera</taxon>
        <taxon>Serpentes</taxon>
        <taxon>Colubroidea</taxon>
        <taxon>Colubridae</taxon>
        <taxon>Natricinae</taxon>
        <taxon>Thamnophis</taxon>
    </lineage>
</organism>
<dbReference type="OrthoDB" id="77522at2759"/>
<dbReference type="RefSeq" id="XP_013912460.1">
    <property type="nucleotide sequence ID" value="XM_014056985.1"/>
</dbReference>
<keyword evidence="1" id="KW-1185">Reference proteome</keyword>
<name>A0A6I9Y4N9_9SAUR</name>
<dbReference type="GeneID" id="106541509"/>
<evidence type="ECO:0000313" key="1">
    <source>
        <dbReference type="Proteomes" id="UP000504617"/>
    </source>
</evidence>
<reference evidence="2" key="1">
    <citation type="submission" date="2025-08" db="UniProtKB">
        <authorList>
            <consortium name="RefSeq"/>
        </authorList>
    </citation>
    <scope>IDENTIFICATION</scope>
    <source>
        <tissue evidence="2">Skeletal muscle</tissue>
    </source>
</reference>
<evidence type="ECO:0000313" key="2">
    <source>
        <dbReference type="RefSeq" id="XP_013912460.1"/>
    </source>
</evidence>
<protein>
    <submittedName>
        <fullName evidence="2">COMM domain-containing protein 10</fullName>
    </submittedName>
</protein>
<dbReference type="Proteomes" id="UP000504617">
    <property type="component" value="Unplaced"/>
</dbReference>
<dbReference type="AlphaFoldDB" id="A0A6I9Y4N9"/>
<dbReference type="KEGG" id="tsr:106541509"/>
<dbReference type="CTD" id="51397"/>